<accession>A0ABV2ASS0</accession>
<evidence type="ECO:0000256" key="2">
    <source>
        <dbReference type="ARBA" id="ARBA00022679"/>
    </source>
</evidence>
<dbReference type="EMBL" id="JBDODL010003496">
    <property type="protein sequence ID" value="MES1922714.1"/>
    <property type="molecule type" value="Genomic_DNA"/>
</dbReference>
<dbReference type="PANTHER" id="PTHR10291:SF43">
    <property type="entry name" value="DEHYDRODOLICHYL DIPHOSPHATE SYNTHASE COMPLEX SUBUNIT DHDDS"/>
    <property type="match status" value="1"/>
</dbReference>
<dbReference type="InterPro" id="IPR001441">
    <property type="entry name" value="UPP_synth-like"/>
</dbReference>
<dbReference type="PROSITE" id="PS01066">
    <property type="entry name" value="UPP_SYNTHASE"/>
    <property type="match status" value="1"/>
</dbReference>
<protein>
    <submittedName>
        <fullName evidence="3">Uncharacterized protein</fullName>
    </submittedName>
</protein>
<keyword evidence="4" id="KW-1185">Reference proteome</keyword>
<dbReference type="SUPFAM" id="SSF64005">
    <property type="entry name" value="Undecaprenyl diphosphate synthase"/>
    <property type="match status" value="1"/>
</dbReference>
<reference evidence="3 4" key="1">
    <citation type="journal article" date="2024" name="BMC Biol.">
        <title>Comparative genomics of Ascetosporea gives new insight into the evolutionary basis for animal parasitism in Rhizaria.</title>
        <authorList>
            <person name="Hiltunen Thoren M."/>
            <person name="Onut-Brannstrom I."/>
            <person name="Alfjorden A."/>
            <person name="Peckova H."/>
            <person name="Swords F."/>
            <person name="Hooper C."/>
            <person name="Holzer A.S."/>
            <person name="Bass D."/>
            <person name="Burki F."/>
        </authorList>
    </citation>
    <scope>NUCLEOTIDE SEQUENCE [LARGE SCALE GENOMIC DNA]</scope>
    <source>
        <strain evidence="3">20-A016</strain>
    </source>
</reference>
<dbReference type="Pfam" id="PF01255">
    <property type="entry name" value="Prenyltransf"/>
    <property type="match status" value="1"/>
</dbReference>
<dbReference type="InterPro" id="IPR036424">
    <property type="entry name" value="UPP_synth-like_sf"/>
</dbReference>
<dbReference type="PANTHER" id="PTHR10291">
    <property type="entry name" value="DEHYDRODOLICHYL DIPHOSPHATE SYNTHASE FAMILY MEMBER"/>
    <property type="match status" value="1"/>
</dbReference>
<comment type="similarity">
    <text evidence="1">Belongs to the UPP synthase family.</text>
</comment>
<comment type="caution">
    <text evidence="3">The sequence shown here is derived from an EMBL/GenBank/DDBJ whole genome shotgun (WGS) entry which is preliminary data.</text>
</comment>
<sequence>MRSKNLTEPDLLIRTSGENRLSDFLLWQINRKTKIVFADKFWPEFTNFDLLKILTKFYF</sequence>
<proteinExistence type="inferred from homology"/>
<organism evidence="3 4">
    <name type="scientific">Bonamia ostreae</name>
    <dbReference type="NCBI Taxonomy" id="126728"/>
    <lineage>
        <taxon>Eukaryota</taxon>
        <taxon>Sar</taxon>
        <taxon>Rhizaria</taxon>
        <taxon>Endomyxa</taxon>
        <taxon>Ascetosporea</taxon>
        <taxon>Haplosporida</taxon>
        <taxon>Bonamia</taxon>
    </lineage>
</organism>
<gene>
    <name evidence="3" type="ORF">MHBO_004239</name>
</gene>
<dbReference type="Gene3D" id="3.40.1180.10">
    <property type="entry name" value="Decaprenyl diphosphate synthase-like"/>
    <property type="match status" value="1"/>
</dbReference>
<evidence type="ECO:0000256" key="1">
    <source>
        <dbReference type="ARBA" id="ARBA00005432"/>
    </source>
</evidence>
<dbReference type="InterPro" id="IPR018520">
    <property type="entry name" value="UPP_synth-like_CS"/>
</dbReference>
<dbReference type="Proteomes" id="UP001439008">
    <property type="component" value="Unassembled WGS sequence"/>
</dbReference>
<keyword evidence="2" id="KW-0808">Transferase</keyword>
<evidence type="ECO:0000313" key="4">
    <source>
        <dbReference type="Proteomes" id="UP001439008"/>
    </source>
</evidence>
<name>A0ABV2ASS0_9EUKA</name>
<evidence type="ECO:0000313" key="3">
    <source>
        <dbReference type="EMBL" id="MES1922714.1"/>
    </source>
</evidence>